<dbReference type="SMART" id="SM00248">
    <property type="entry name" value="ANK"/>
    <property type="match status" value="2"/>
</dbReference>
<dbReference type="PROSITE" id="PS50297">
    <property type="entry name" value="ANK_REP_REGION"/>
    <property type="match status" value="2"/>
</dbReference>
<evidence type="ECO:0000313" key="4">
    <source>
        <dbReference type="EMBL" id="KAG5263147.1"/>
    </source>
</evidence>
<reference evidence="4" key="1">
    <citation type="submission" date="2020-10" db="EMBL/GenBank/DDBJ databases">
        <title>Chromosome-scale genome assembly of the Allis shad, Alosa alosa.</title>
        <authorList>
            <person name="Margot Z."/>
            <person name="Christophe K."/>
            <person name="Cabau C."/>
            <person name="Louis A."/>
            <person name="Berthelot C."/>
            <person name="Parey E."/>
            <person name="Roest Crollius H."/>
            <person name="Montfort J."/>
            <person name="Robinson-Rechavi M."/>
            <person name="Bucao C."/>
            <person name="Bouchez O."/>
            <person name="Gislard M."/>
            <person name="Lluch J."/>
            <person name="Milhes M."/>
            <person name="Lampietro C."/>
            <person name="Lopez Roques C."/>
            <person name="Donnadieu C."/>
            <person name="Braasch I."/>
            <person name="Desvignes T."/>
            <person name="Postlethwait J."/>
            <person name="Bobe J."/>
            <person name="Guiguen Y."/>
        </authorList>
    </citation>
    <scope>NUCLEOTIDE SEQUENCE</scope>
    <source>
        <strain evidence="4">M-15738</strain>
        <tissue evidence="4">Blood</tissue>
    </source>
</reference>
<dbReference type="PROSITE" id="PS50088">
    <property type="entry name" value="ANK_REPEAT"/>
    <property type="match status" value="2"/>
</dbReference>
<dbReference type="Gene3D" id="1.25.40.20">
    <property type="entry name" value="Ankyrin repeat-containing domain"/>
    <property type="match status" value="2"/>
</dbReference>
<dbReference type="InterPro" id="IPR036770">
    <property type="entry name" value="Ankyrin_rpt-contain_sf"/>
</dbReference>
<protein>
    <submittedName>
        <fullName evidence="4">Uncharacterized protein</fullName>
    </submittedName>
</protein>
<name>A0AAV6FN91_9TELE</name>
<dbReference type="AlphaFoldDB" id="A0AAV6FN91"/>
<dbReference type="SUPFAM" id="SSF48403">
    <property type="entry name" value="Ankyrin repeat"/>
    <property type="match status" value="1"/>
</dbReference>
<dbReference type="Pfam" id="PF12796">
    <property type="entry name" value="Ank_2"/>
    <property type="match status" value="1"/>
</dbReference>
<evidence type="ECO:0000256" key="2">
    <source>
        <dbReference type="ARBA" id="ARBA00023043"/>
    </source>
</evidence>
<keyword evidence="1" id="KW-0677">Repeat</keyword>
<dbReference type="PANTHER" id="PTHR24174:SF18">
    <property type="entry name" value="CASKIN-2"/>
    <property type="match status" value="1"/>
</dbReference>
<keyword evidence="5" id="KW-1185">Reference proteome</keyword>
<feature type="repeat" description="ANK" evidence="3">
    <location>
        <begin position="64"/>
        <end position="96"/>
    </location>
</feature>
<dbReference type="Proteomes" id="UP000823561">
    <property type="component" value="Chromosome 22"/>
</dbReference>
<evidence type="ECO:0000256" key="1">
    <source>
        <dbReference type="ARBA" id="ARBA00022737"/>
    </source>
</evidence>
<dbReference type="EMBL" id="JADWDJ010000022">
    <property type="protein sequence ID" value="KAG5263147.1"/>
    <property type="molecule type" value="Genomic_DNA"/>
</dbReference>
<comment type="caution">
    <text evidence="4">The sequence shown here is derived from an EMBL/GenBank/DDBJ whole genome shotgun (WGS) entry which is preliminary data.</text>
</comment>
<dbReference type="InterPro" id="IPR002110">
    <property type="entry name" value="Ankyrin_rpt"/>
</dbReference>
<accession>A0AAV6FN91</accession>
<feature type="repeat" description="ANK" evidence="3">
    <location>
        <begin position="31"/>
        <end position="63"/>
    </location>
</feature>
<proteinExistence type="predicted"/>
<organism evidence="4 5">
    <name type="scientific">Alosa alosa</name>
    <name type="common">allis shad</name>
    <dbReference type="NCBI Taxonomy" id="278164"/>
    <lineage>
        <taxon>Eukaryota</taxon>
        <taxon>Metazoa</taxon>
        <taxon>Chordata</taxon>
        <taxon>Craniata</taxon>
        <taxon>Vertebrata</taxon>
        <taxon>Euteleostomi</taxon>
        <taxon>Actinopterygii</taxon>
        <taxon>Neopterygii</taxon>
        <taxon>Teleostei</taxon>
        <taxon>Clupei</taxon>
        <taxon>Clupeiformes</taxon>
        <taxon>Clupeoidei</taxon>
        <taxon>Clupeidae</taxon>
        <taxon>Alosa</taxon>
    </lineage>
</organism>
<dbReference type="InterPro" id="IPR033635">
    <property type="entry name" value="ANKS1/Caskin"/>
</dbReference>
<sequence>MTLDPGNRGLPEEKELLGSTKKLNVNYQDHDGFSALHHASLTGTTELLSALLDAQATVDIKDSNGMRPLHYAAWQGKGESVLLLLRSGASVNAASLDGQIPLHLSAQYGHW</sequence>
<gene>
    <name evidence="4" type="ORF">AALO_G00283120</name>
</gene>
<evidence type="ECO:0000256" key="3">
    <source>
        <dbReference type="PROSITE-ProRule" id="PRU00023"/>
    </source>
</evidence>
<evidence type="ECO:0000313" key="5">
    <source>
        <dbReference type="Proteomes" id="UP000823561"/>
    </source>
</evidence>
<keyword evidence="2 3" id="KW-0040">ANK repeat</keyword>
<dbReference type="PANTHER" id="PTHR24174">
    <property type="entry name" value="ANKYRIN REPEAT AND STERILE ALPHA MOTIF DOMAIN-CONTAINING PROTEIN 1"/>
    <property type="match status" value="1"/>
</dbReference>